<evidence type="ECO:0000313" key="1">
    <source>
        <dbReference type="EMBL" id="KIP02818.1"/>
    </source>
</evidence>
<gene>
    <name evidence="1" type="ORF">PHLGIDRAFT_20391</name>
</gene>
<name>A0A0C3PCI8_PHLG1</name>
<dbReference type="HOGENOM" id="CLU_2923424_0_0_1"/>
<organism evidence="1 2">
    <name type="scientific">Phlebiopsis gigantea (strain 11061_1 CR5-6)</name>
    <name type="common">White-rot fungus</name>
    <name type="synonym">Peniophora gigantea</name>
    <dbReference type="NCBI Taxonomy" id="745531"/>
    <lineage>
        <taxon>Eukaryota</taxon>
        <taxon>Fungi</taxon>
        <taxon>Dikarya</taxon>
        <taxon>Basidiomycota</taxon>
        <taxon>Agaricomycotina</taxon>
        <taxon>Agaricomycetes</taxon>
        <taxon>Polyporales</taxon>
        <taxon>Phanerochaetaceae</taxon>
        <taxon>Phlebiopsis</taxon>
    </lineage>
</organism>
<reference evidence="1 2" key="1">
    <citation type="journal article" date="2014" name="PLoS Genet.">
        <title>Analysis of the Phlebiopsis gigantea genome, transcriptome and secretome provides insight into its pioneer colonization strategies of wood.</title>
        <authorList>
            <person name="Hori C."/>
            <person name="Ishida T."/>
            <person name="Igarashi K."/>
            <person name="Samejima M."/>
            <person name="Suzuki H."/>
            <person name="Master E."/>
            <person name="Ferreira P."/>
            <person name="Ruiz-Duenas F.J."/>
            <person name="Held B."/>
            <person name="Canessa P."/>
            <person name="Larrondo L.F."/>
            <person name="Schmoll M."/>
            <person name="Druzhinina I.S."/>
            <person name="Kubicek C.P."/>
            <person name="Gaskell J.A."/>
            <person name="Kersten P."/>
            <person name="St John F."/>
            <person name="Glasner J."/>
            <person name="Sabat G."/>
            <person name="Splinter BonDurant S."/>
            <person name="Syed K."/>
            <person name="Yadav J."/>
            <person name="Mgbeahuruike A.C."/>
            <person name="Kovalchuk A."/>
            <person name="Asiegbu F.O."/>
            <person name="Lackner G."/>
            <person name="Hoffmeister D."/>
            <person name="Rencoret J."/>
            <person name="Gutierrez A."/>
            <person name="Sun H."/>
            <person name="Lindquist E."/>
            <person name="Barry K."/>
            <person name="Riley R."/>
            <person name="Grigoriev I.V."/>
            <person name="Henrissat B."/>
            <person name="Kues U."/>
            <person name="Berka R.M."/>
            <person name="Martinez A.T."/>
            <person name="Covert S.F."/>
            <person name="Blanchette R.A."/>
            <person name="Cullen D."/>
        </authorList>
    </citation>
    <scope>NUCLEOTIDE SEQUENCE [LARGE SCALE GENOMIC DNA]</scope>
    <source>
        <strain evidence="1 2">11061_1 CR5-6</strain>
    </source>
</reference>
<evidence type="ECO:0000313" key="2">
    <source>
        <dbReference type="Proteomes" id="UP000053257"/>
    </source>
</evidence>
<keyword evidence="2" id="KW-1185">Reference proteome</keyword>
<dbReference type="Proteomes" id="UP000053257">
    <property type="component" value="Unassembled WGS sequence"/>
</dbReference>
<protein>
    <submittedName>
        <fullName evidence="1">Uncharacterized protein</fullName>
    </submittedName>
</protein>
<dbReference type="EMBL" id="KN840651">
    <property type="protein sequence ID" value="KIP02818.1"/>
    <property type="molecule type" value="Genomic_DNA"/>
</dbReference>
<accession>A0A0C3PCI8</accession>
<sequence>MQVDGDDISGHAHAPSGIALLCMTQLGVVGRERVEDLRKTEIQTRTLLKAKVFLQGVADRP</sequence>
<proteinExistence type="predicted"/>
<dbReference type="AlphaFoldDB" id="A0A0C3PCI8"/>